<accession>X1UG84</accession>
<evidence type="ECO:0000313" key="1">
    <source>
        <dbReference type="EMBL" id="GAJ16483.1"/>
    </source>
</evidence>
<dbReference type="AlphaFoldDB" id="X1UG84"/>
<name>X1UG84_9ZZZZ</name>
<proteinExistence type="predicted"/>
<comment type="caution">
    <text evidence="1">The sequence shown here is derived from an EMBL/GenBank/DDBJ whole genome shotgun (WGS) entry which is preliminary data.</text>
</comment>
<reference evidence="1" key="1">
    <citation type="journal article" date="2014" name="Front. Microbiol.">
        <title>High frequency of phylogenetically diverse reductive dehalogenase-homologous genes in deep subseafloor sedimentary metagenomes.</title>
        <authorList>
            <person name="Kawai M."/>
            <person name="Futagami T."/>
            <person name="Toyoda A."/>
            <person name="Takaki Y."/>
            <person name="Nishi S."/>
            <person name="Hori S."/>
            <person name="Arai W."/>
            <person name="Tsubouchi T."/>
            <person name="Morono Y."/>
            <person name="Uchiyama I."/>
            <person name="Ito T."/>
            <person name="Fujiyama A."/>
            <person name="Inagaki F."/>
            <person name="Takami H."/>
        </authorList>
    </citation>
    <scope>NUCLEOTIDE SEQUENCE</scope>
    <source>
        <strain evidence="1">Expedition CK06-06</strain>
    </source>
</reference>
<gene>
    <name evidence="1" type="ORF">S12H4_63161</name>
</gene>
<sequence length="51" mass="5765">MIVVVKGGPILCGKRSAEDKNHREKSKYNISVHLFFALTRIVIPEIRTSVL</sequence>
<dbReference type="EMBL" id="BARW01042781">
    <property type="protein sequence ID" value="GAJ16483.1"/>
    <property type="molecule type" value="Genomic_DNA"/>
</dbReference>
<protein>
    <submittedName>
        <fullName evidence="1">Uncharacterized protein</fullName>
    </submittedName>
</protein>
<feature type="non-terminal residue" evidence="1">
    <location>
        <position position="51"/>
    </location>
</feature>
<organism evidence="1">
    <name type="scientific">marine sediment metagenome</name>
    <dbReference type="NCBI Taxonomy" id="412755"/>
    <lineage>
        <taxon>unclassified sequences</taxon>
        <taxon>metagenomes</taxon>
        <taxon>ecological metagenomes</taxon>
    </lineage>
</organism>